<evidence type="ECO:0000313" key="2">
    <source>
        <dbReference type="EMBL" id="NEK95450.1"/>
    </source>
</evidence>
<proteinExistence type="predicted"/>
<evidence type="ECO:0000313" key="5">
    <source>
        <dbReference type="Proteomes" id="UP000471152"/>
    </source>
</evidence>
<dbReference type="Proteomes" id="UP000468828">
    <property type="component" value="Unassembled WGS sequence"/>
</dbReference>
<feature type="domain" description="Glyoxalase-like" evidence="1">
    <location>
        <begin position="19"/>
        <end position="112"/>
    </location>
</feature>
<comment type="caution">
    <text evidence="3">The sequence shown here is derived from an EMBL/GenBank/DDBJ whole genome shotgun (WGS) entry which is preliminary data.</text>
</comment>
<keyword evidence="3" id="KW-0223">Dioxygenase</keyword>
<evidence type="ECO:0000313" key="3">
    <source>
        <dbReference type="EMBL" id="NEN52338.1"/>
    </source>
</evidence>
<sequence length="128" mass="14118">MPHRSRLAVLLIDLPPHLHDRGQQFWSAATGHPVGGDPTDDVWSSLGSFADGFHLEVQRTGPGTAPRWHVDIETDDVHAEVARLEALGALRMADMGGFWQMKDPSGLLFCVVGVQTGEQFDRYATTWP</sequence>
<reference evidence="2 4" key="1">
    <citation type="submission" date="2020-01" db="EMBL/GenBank/DDBJ databases">
        <title>the WGS Modestobacter muralis CPCC 204518.</title>
        <authorList>
            <person name="Jiang Z."/>
        </authorList>
    </citation>
    <scope>NUCLEOTIDE SEQUENCE [LARGE SCALE GENOMIC DNA]</scope>
    <source>
        <strain evidence="2 4">DSM 100205</strain>
    </source>
</reference>
<dbReference type="EMBL" id="JAAGWH010000041">
    <property type="protein sequence ID" value="NEK95450.1"/>
    <property type="molecule type" value="Genomic_DNA"/>
</dbReference>
<dbReference type="GO" id="GO:0051213">
    <property type="term" value="F:dioxygenase activity"/>
    <property type="evidence" value="ECO:0007669"/>
    <property type="project" value="UniProtKB-KW"/>
</dbReference>
<dbReference type="InterPro" id="IPR041581">
    <property type="entry name" value="Glyoxalase_6"/>
</dbReference>
<reference evidence="3 5" key="2">
    <citation type="submission" date="2020-02" db="EMBL/GenBank/DDBJ databases">
        <title>The WGS of Modestobacter muralis DSM 100205.</title>
        <authorList>
            <person name="Jiang Z."/>
        </authorList>
    </citation>
    <scope>NUCLEOTIDE SEQUENCE [LARGE SCALE GENOMIC DNA]</scope>
    <source>
        <strain evidence="3 5">DSM 100205</strain>
    </source>
</reference>
<evidence type="ECO:0000313" key="4">
    <source>
        <dbReference type="Proteomes" id="UP000468828"/>
    </source>
</evidence>
<dbReference type="Gene3D" id="3.10.180.10">
    <property type="entry name" value="2,3-Dihydroxybiphenyl 1,2-Dioxygenase, domain 1"/>
    <property type="match status" value="1"/>
</dbReference>
<dbReference type="Pfam" id="PF18029">
    <property type="entry name" value="Glyoxalase_6"/>
    <property type="match status" value="1"/>
</dbReference>
<dbReference type="InterPro" id="IPR029068">
    <property type="entry name" value="Glyas_Bleomycin-R_OHBP_Dase"/>
</dbReference>
<dbReference type="EMBL" id="JAAGWB010000043">
    <property type="protein sequence ID" value="NEN52338.1"/>
    <property type="molecule type" value="Genomic_DNA"/>
</dbReference>
<protein>
    <submittedName>
        <fullName evidence="3">Glyoxalase/bleomycin resistance/dioxygenase family protein</fullName>
    </submittedName>
</protein>
<dbReference type="Proteomes" id="UP000471152">
    <property type="component" value="Unassembled WGS sequence"/>
</dbReference>
<keyword evidence="3" id="KW-0560">Oxidoreductase</keyword>
<accession>A0A6P0H8W9</accession>
<gene>
    <name evidence="3" type="ORF">G3R41_15585</name>
    <name evidence="2" type="ORF">GCU67_14935</name>
</gene>
<name>A0A6P0H8W9_9ACTN</name>
<organism evidence="3 5">
    <name type="scientific">Modestobacter muralis</name>
    <dbReference type="NCBI Taxonomy" id="1608614"/>
    <lineage>
        <taxon>Bacteria</taxon>
        <taxon>Bacillati</taxon>
        <taxon>Actinomycetota</taxon>
        <taxon>Actinomycetes</taxon>
        <taxon>Geodermatophilales</taxon>
        <taxon>Geodermatophilaceae</taxon>
        <taxon>Modestobacter</taxon>
    </lineage>
</organism>
<dbReference type="RefSeq" id="WP_163612002.1">
    <property type="nucleotide sequence ID" value="NZ_JAAGWB010000043.1"/>
</dbReference>
<dbReference type="SUPFAM" id="SSF54593">
    <property type="entry name" value="Glyoxalase/Bleomycin resistance protein/Dihydroxybiphenyl dioxygenase"/>
    <property type="match status" value="1"/>
</dbReference>
<dbReference type="AlphaFoldDB" id="A0A6P0H8W9"/>
<evidence type="ECO:0000259" key="1">
    <source>
        <dbReference type="Pfam" id="PF18029"/>
    </source>
</evidence>
<keyword evidence="4" id="KW-1185">Reference proteome</keyword>